<dbReference type="InterPro" id="IPR000644">
    <property type="entry name" value="CBS_dom"/>
</dbReference>
<feature type="domain" description="Peptidase M50" evidence="17">
    <location>
        <begin position="140"/>
        <end position="185"/>
    </location>
</feature>
<evidence type="ECO:0000256" key="12">
    <source>
        <dbReference type="ARBA" id="ARBA00023122"/>
    </source>
</evidence>
<feature type="domain" description="CBS" evidence="16">
    <location>
        <begin position="263"/>
        <end position="302"/>
    </location>
</feature>
<evidence type="ECO:0000256" key="3">
    <source>
        <dbReference type="ARBA" id="ARBA00022475"/>
    </source>
</evidence>
<protein>
    <recommendedName>
        <fullName evidence="14">Zinc metalloprotease</fullName>
    </recommendedName>
</protein>
<feature type="transmembrane region" description="Helical" evidence="14">
    <location>
        <begin position="143"/>
        <end position="165"/>
    </location>
</feature>
<proteinExistence type="inferred from homology"/>
<organism evidence="18 19">
    <name type="scientific">Saccharopolyspora rosea</name>
    <dbReference type="NCBI Taxonomy" id="524884"/>
    <lineage>
        <taxon>Bacteria</taxon>
        <taxon>Bacillati</taxon>
        <taxon>Actinomycetota</taxon>
        <taxon>Actinomycetes</taxon>
        <taxon>Pseudonocardiales</taxon>
        <taxon>Pseudonocardiaceae</taxon>
        <taxon>Saccharopolyspora</taxon>
    </lineage>
</organism>
<evidence type="ECO:0000256" key="15">
    <source>
        <dbReference type="SAM" id="MobiDB-lite"/>
    </source>
</evidence>
<dbReference type="CDD" id="cd06164">
    <property type="entry name" value="S2P-M50_SpoIVFB_CBS"/>
    <property type="match status" value="1"/>
</dbReference>
<dbReference type="Proteomes" id="UP001597018">
    <property type="component" value="Unassembled WGS sequence"/>
</dbReference>
<dbReference type="GO" id="GO:0006508">
    <property type="term" value="P:proteolysis"/>
    <property type="evidence" value="ECO:0007669"/>
    <property type="project" value="UniProtKB-KW"/>
</dbReference>
<dbReference type="PIRSF" id="PIRSF006404">
    <property type="entry name" value="UCP006404_Pept_M50_CBS"/>
    <property type="match status" value="1"/>
</dbReference>
<dbReference type="PANTHER" id="PTHR39188">
    <property type="entry name" value="MEMBRANE-ASSOCIATED ZINC METALLOPROTEASE M50B"/>
    <property type="match status" value="1"/>
</dbReference>
<evidence type="ECO:0000259" key="17">
    <source>
        <dbReference type="Pfam" id="PF02163"/>
    </source>
</evidence>
<feature type="transmembrane region" description="Helical" evidence="14">
    <location>
        <begin position="109"/>
        <end position="131"/>
    </location>
</feature>
<dbReference type="EMBL" id="JBHTIW010000016">
    <property type="protein sequence ID" value="MFD0921938.1"/>
    <property type="molecule type" value="Genomic_DNA"/>
</dbReference>
<dbReference type="Gene3D" id="3.10.580.10">
    <property type="entry name" value="CBS-domain"/>
    <property type="match status" value="1"/>
</dbReference>
<keyword evidence="3 14" id="KW-1003">Cell membrane</keyword>
<dbReference type="Pfam" id="PF02163">
    <property type="entry name" value="Peptidase_M50"/>
    <property type="match status" value="2"/>
</dbReference>
<evidence type="ECO:0000259" key="16">
    <source>
        <dbReference type="Pfam" id="PF00571"/>
    </source>
</evidence>
<keyword evidence="10 14" id="KW-1133">Transmembrane helix</keyword>
<evidence type="ECO:0000256" key="6">
    <source>
        <dbReference type="ARBA" id="ARBA00022723"/>
    </source>
</evidence>
<evidence type="ECO:0000256" key="5">
    <source>
        <dbReference type="ARBA" id="ARBA00022692"/>
    </source>
</evidence>
<dbReference type="PANTHER" id="PTHR39188:SF3">
    <property type="entry name" value="STAGE IV SPORULATION PROTEIN FB"/>
    <property type="match status" value="1"/>
</dbReference>
<evidence type="ECO:0000313" key="19">
    <source>
        <dbReference type="Proteomes" id="UP001597018"/>
    </source>
</evidence>
<feature type="transmembrane region" description="Helical" evidence="14">
    <location>
        <begin position="79"/>
        <end position="97"/>
    </location>
</feature>
<keyword evidence="4 14" id="KW-0645">Protease</keyword>
<evidence type="ECO:0000256" key="1">
    <source>
        <dbReference type="ARBA" id="ARBA00004651"/>
    </source>
</evidence>
<keyword evidence="19" id="KW-1185">Reference proteome</keyword>
<evidence type="ECO:0000256" key="7">
    <source>
        <dbReference type="ARBA" id="ARBA00022737"/>
    </source>
</evidence>
<reference evidence="19" key="1">
    <citation type="journal article" date="2019" name="Int. J. Syst. Evol. Microbiol.">
        <title>The Global Catalogue of Microorganisms (GCM) 10K type strain sequencing project: providing services to taxonomists for standard genome sequencing and annotation.</title>
        <authorList>
            <consortium name="The Broad Institute Genomics Platform"/>
            <consortium name="The Broad Institute Genome Sequencing Center for Infectious Disease"/>
            <person name="Wu L."/>
            <person name="Ma J."/>
        </authorList>
    </citation>
    <scope>NUCLEOTIDE SEQUENCE [LARGE SCALE GENOMIC DNA]</scope>
    <source>
        <strain evidence="19">CCUG 56401</strain>
    </source>
</reference>
<dbReference type="InterPro" id="IPR008915">
    <property type="entry name" value="Peptidase_M50"/>
</dbReference>
<keyword evidence="7" id="KW-0677">Repeat</keyword>
<keyword evidence="11 14" id="KW-0482">Metalloprotease</keyword>
<accession>A0ABW3FVN5</accession>
<evidence type="ECO:0000256" key="2">
    <source>
        <dbReference type="ARBA" id="ARBA00007931"/>
    </source>
</evidence>
<dbReference type="GO" id="GO:0008233">
    <property type="term" value="F:peptidase activity"/>
    <property type="evidence" value="ECO:0007669"/>
    <property type="project" value="UniProtKB-KW"/>
</dbReference>
<keyword evidence="9 14" id="KW-0862">Zinc</keyword>
<keyword evidence="5 14" id="KW-0812">Transmembrane</keyword>
<gene>
    <name evidence="18" type="ORF">ACFQ16_19515</name>
</gene>
<evidence type="ECO:0000256" key="13">
    <source>
        <dbReference type="ARBA" id="ARBA00023136"/>
    </source>
</evidence>
<feature type="domain" description="Peptidase M50" evidence="17">
    <location>
        <begin position="57"/>
        <end position="128"/>
    </location>
</feature>
<evidence type="ECO:0000256" key="8">
    <source>
        <dbReference type="ARBA" id="ARBA00022801"/>
    </source>
</evidence>
<dbReference type="InterPro" id="IPR016483">
    <property type="entry name" value="UCP006404_Pept_M50_CBS"/>
</dbReference>
<comment type="subcellular location">
    <subcellularLocation>
        <location evidence="1 14">Cell membrane</location>
        <topology evidence="1 14">Multi-pass membrane protein</topology>
    </subcellularLocation>
</comment>
<dbReference type="RefSeq" id="WP_345601818.1">
    <property type="nucleotide sequence ID" value="NZ_BAABLT010000051.1"/>
</dbReference>
<evidence type="ECO:0000256" key="10">
    <source>
        <dbReference type="ARBA" id="ARBA00022989"/>
    </source>
</evidence>
<dbReference type="InterPro" id="IPR046342">
    <property type="entry name" value="CBS_dom_sf"/>
</dbReference>
<feature type="transmembrane region" description="Helical" evidence="14">
    <location>
        <begin position="16"/>
        <end position="35"/>
    </location>
</feature>
<feature type="transmembrane region" description="Helical" evidence="14">
    <location>
        <begin position="47"/>
        <end position="67"/>
    </location>
</feature>
<dbReference type="SUPFAM" id="SSF54631">
    <property type="entry name" value="CBS-domain pair"/>
    <property type="match status" value="1"/>
</dbReference>
<keyword evidence="12" id="KW-0129">CBS domain</keyword>
<keyword evidence="13 14" id="KW-0472">Membrane</keyword>
<evidence type="ECO:0000313" key="18">
    <source>
        <dbReference type="EMBL" id="MFD0921938.1"/>
    </source>
</evidence>
<name>A0ABW3FVN5_9PSEU</name>
<comment type="similarity">
    <text evidence="2 14">Belongs to the peptidase M50B family.</text>
</comment>
<comment type="caution">
    <text evidence="18">The sequence shown here is derived from an EMBL/GenBank/DDBJ whole genome shotgun (WGS) entry which is preliminary data.</text>
</comment>
<evidence type="ECO:0000256" key="4">
    <source>
        <dbReference type="ARBA" id="ARBA00022670"/>
    </source>
</evidence>
<feature type="region of interest" description="Disordered" evidence="15">
    <location>
        <begin position="315"/>
        <end position="335"/>
    </location>
</feature>
<keyword evidence="6 14" id="KW-0479">Metal-binding</keyword>
<comment type="cofactor">
    <cofactor evidence="14">
        <name>Zn(2+)</name>
        <dbReference type="ChEBI" id="CHEBI:29105"/>
    </cofactor>
    <text evidence="14">Binds 1 zinc ion per subunit.</text>
</comment>
<evidence type="ECO:0000256" key="14">
    <source>
        <dbReference type="PIRNR" id="PIRNR006404"/>
    </source>
</evidence>
<keyword evidence="8 14" id="KW-0378">Hydrolase</keyword>
<evidence type="ECO:0000256" key="9">
    <source>
        <dbReference type="ARBA" id="ARBA00022833"/>
    </source>
</evidence>
<evidence type="ECO:0000256" key="11">
    <source>
        <dbReference type="ARBA" id="ARBA00023049"/>
    </source>
</evidence>
<sequence>MNDTVVLGRIAGVRVGLHWSAVGIVALVAVGLAVFQLPRAFPGHSPVGYATGGVVGAVLLLLSLLGHEVAHAVVARRNGVVVSGITLWLLGGVARLRGEARGPGADFRIAAVGPAASVVLGGVFAGIAWLLVRWEANELVVAVPVYLGLLNIVLAVFNLIPAAPLDGGRVLRSVLWAWRGDRYRAAVWSARAGEVFGVLLAAAGVAELWFRGAEGFWSILLGWFVVSVAAAEERQARLGQALADVRVRDVMSAPRDGAAFAEVAAEPDEPLAAVLSRLGETGGTLPVIADGRLVGIVSAADVGREAERRGVRMVLPGAEPHRPPPPGWWYPGQHR</sequence>
<dbReference type="Pfam" id="PF00571">
    <property type="entry name" value="CBS"/>
    <property type="match status" value="1"/>
</dbReference>